<dbReference type="EMBL" id="FOLO01000038">
    <property type="protein sequence ID" value="SFD16570.1"/>
    <property type="molecule type" value="Genomic_DNA"/>
</dbReference>
<reference evidence="1 2" key="1">
    <citation type="submission" date="2016-10" db="EMBL/GenBank/DDBJ databases">
        <authorList>
            <person name="de Groot N.N."/>
        </authorList>
    </citation>
    <scope>NUCLEOTIDE SEQUENCE [LARGE SCALE GENOMIC DNA]</scope>
    <source>
        <strain evidence="1 2">DSM 6059</strain>
    </source>
</reference>
<accession>A0A1I1QEM1</accession>
<proteinExistence type="predicted"/>
<dbReference type="OrthoDB" id="6301006at2"/>
<protein>
    <submittedName>
        <fullName evidence="1">Uncharacterized protein</fullName>
    </submittedName>
</protein>
<dbReference type="AlphaFoldDB" id="A0A1I1QEM1"/>
<evidence type="ECO:0000313" key="2">
    <source>
        <dbReference type="Proteomes" id="UP000198862"/>
    </source>
</evidence>
<evidence type="ECO:0000313" key="1">
    <source>
        <dbReference type="EMBL" id="SFD16570.1"/>
    </source>
</evidence>
<name>A0A1I1QEM1_9GAMM</name>
<sequence length="406" mass="44484">MSTTSALKANNLGELKGAFVVPPNVPAGTKLVQFLGGGGSMGEATYTGSGQIRVDTVRRVSTLLTQRFDPLAQTFTLQQGRHLAAIDLWFTTKGTKPIRLQIRETSTGLPNQQVLAQTTLQSSDIKVDGTTTRFEFSPVFLNANQEYALVVLTDDTSYELAIAELGKFDPDNGWVTSQPYQVGVLLSSSNASTWTPHQSMDMAFRLLAARFSNNARTVPLGDVEADKITDWLPLAVVERPGSETDLRFRFKLKDQTGPYYTSQEWEPLNLPENLTGKLEVEAVLTGSETRSPVLYPGVQAALGQVQQTAEYITRAIPCRTGIDDKTKLTVAFEAFLPGQASVDVFAQINDSWQPVTLDSGNEIGDGWQSRKLILSDVTSTQVRVKLQLKGSAKDRPRVRALRVLTT</sequence>
<gene>
    <name evidence="1" type="ORF">SAMN02745724_03719</name>
</gene>
<dbReference type="RefSeq" id="WP_091988080.1">
    <property type="nucleotide sequence ID" value="NZ_FOLO01000038.1"/>
</dbReference>
<dbReference type="Proteomes" id="UP000198862">
    <property type="component" value="Unassembled WGS sequence"/>
</dbReference>
<keyword evidence="2" id="KW-1185">Reference proteome</keyword>
<dbReference type="STRING" id="1123010.SAMN02745724_03719"/>
<organism evidence="1 2">
    <name type="scientific">Pseudoalteromonas denitrificans DSM 6059</name>
    <dbReference type="NCBI Taxonomy" id="1123010"/>
    <lineage>
        <taxon>Bacteria</taxon>
        <taxon>Pseudomonadati</taxon>
        <taxon>Pseudomonadota</taxon>
        <taxon>Gammaproteobacteria</taxon>
        <taxon>Alteromonadales</taxon>
        <taxon>Pseudoalteromonadaceae</taxon>
        <taxon>Pseudoalteromonas</taxon>
    </lineage>
</organism>